<accession>A0A427Y4L1</accession>
<sequence length="362" mass="39407">MDSTDFDDMITIRQLTDPAATDAEHRRLVQVIVSAFQTVDPRRRTHDISTTAGGGNAAVTTTTTYPQPRDLLDVARRRASLYSHSQAGPDAEGDTEVWVAEKSRRTMPGTAREWEIVGVAMWKVPYGNEGVSGSPIDRVKSAEHGLVPHVVAREPHGRVLGLGQGHGVGRALVSHAQARARCSRSRLAVGVERAEVVTFYEQLGFTTRSYGSHGGEPTYDLSTFCTVDTHLLSAQSTTPRGTLLWTPMFHLHMPPRTPRSARNPHVVTTALAGPGLGSKGQKEGIEHGMHDLVRPLARTEHVAGNMTRVPAADLRTDRGEDRGDHCWEARAEWDDDAQDGWAPSFRGLEAAARGARGDARSP</sequence>
<dbReference type="RefSeq" id="XP_028478798.1">
    <property type="nucleotide sequence ID" value="XM_028619826.1"/>
</dbReference>
<dbReference type="AlphaFoldDB" id="A0A427Y4L1"/>
<name>A0A427Y4L1_9TREE</name>
<proteinExistence type="predicted"/>
<dbReference type="Proteomes" id="UP000279236">
    <property type="component" value="Unassembled WGS sequence"/>
</dbReference>
<dbReference type="EMBL" id="RSCE01000002">
    <property type="protein sequence ID" value="RSH86013.1"/>
    <property type="molecule type" value="Genomic_DNA"/>
</dbReference>
<comment type="caution">
    <text evidence="2">The sequence shown here is derived from an EMBL/GenBank/DDBJ whole genome shotgun (WGS) entry which is preliminary data.</text>
</comment>
<dbReference type="InterPro" id="IPR016181">
    <property type="entry name" value="Acyl_CoA_acyltransferase"/>
</dbReference>
<dbReference type="GeneID" id="39588753"/>
<dbReference type="Gene3D" id="3.40.630.30">
    <property type="match status" value="1"/>
</dbReference>
<protein>
    <submittedName>
        <fullName evidence="2">Uncharacterized protein</fullName>
    </submittedName>
</protein>
<keyword evidence="3" id="KW-1185">Reference proteome</keyword>
<organism evidence="2 3">
    <name type="scientific">Apiotrichum porosum</name>
    <dbReference type="NCBI Taxonomy" id="105984"/>
    <lineage>
        <taxon>Eukaryota</taxon>
        <taxon>Fungi</taxon>
        <taxon>Dikarya</taxon>
        <taxon>Basidiomycota</taxon>
        <taxon>Agaricomycotina</taxon>
        <taxon>Tremellomycetes</taxon>
        <taxon>Trichosporonales</taxon>
        <taxon>Trichosporonaceae</taxon>
        <taxon>Apiotrichum</taxon>
    </lineage>
</organism>
<reference evidence="2 3" key="1">
    <citation type="submission" date="2018-11" db="EMBL/GenBank/DDBJ databases">
        <title>Genome sequence of Apiotrichum porosum DSM 27194.</title>
        <authorList>
            <person name="Aliyu H."/>
            <person name="Gorte O."/>
            <person name="Ochsenreither K."/>
        </authorList>
    </citation>
    <scope>NUCLEOTIDE SEQUENCE [LARGE SCALE GENOMIC DNA]</scope>
    <source>
        <strain evidence="2 3">DSM 27194</strain>
    </source>
</reference>
<feature type="region of interest" description="Disordered" evidence="1">
    <location>
        <begin position="337"/>
        <end position="362"/>
    </location>
</feature>
<evidence type="ECO:0000313" key="2">
    <source>
        <dbReference type="EMBL" id="RSH86013.1"/>
    </source>
</evidence>
<dbReference type="SUPFAM" id="SSF55729">
    <property type="entry name" value="Acyl-CoA N-acyltransferases (Nat)"/>
    <property type="match status" value="1"/>
</dbReference>
<evidence type="ECO:0000313" key="3">
    <source>
        <dbReference type="Proteomes" id="UP000279236"/>
    </source>
</evidence>
<evidence type="ECO:0000256" key="1">
    <source>
        <dbReference type="SAM" id="MobiDB-lite"/>
    </source>
</evidence>
<gene>
    <name evidence="2" type="ORF">EHS24_004210</name>
</gene>